<name>A0A835BZS9_9POAL</name>
<dbReference type="GO" id="GO:0005524">
    <property type="term" value="F:ATP binding"/>
    <property type="evidence" value="ECO:0007669"/>
    <property type="project" value="UniProtKB-KW"/>
</dbReference>
<gene>
    <name evidence="7" type="ORF">HU200_025871</name>
</gene>
<reference evidence="7" key="1">
    <citation type="submission" date="2020-07" db="EMBL/GenBank/DDBJ databases">
        <title>Genome sequence and genetic diversity analysis of an under-domesticated orphan crop, white fonio (Digitaria exilis).</title>
        <authorList>
            <person name="Bennetzen J.L."/>
            <person name="Chen S."/>
            <person name="Ma X."/>
            <person name="Wang X."/>
            <person name="Yssel A.E.J."/>
            <person name="Chaluvadi S.R."/>
            <person name="Johnson M."/>
            <person name="Gangashetty P."/>
            <person name="Hamidou F."/>
            <person name="Sanogo M.D."/>
            <person name="Zwaenepoel A."/>
            <person name="Wallace J."/>
            <person name="Van De Peer Y."/>
            <person name="Van Deynze A."/>
        </authorList>
    </citation>
    <scope>NUCLEOTIDE SEQUENCE</scope>
    <source>
        <tissue evidence="7">Leaves</tissue>
    </source>
</reference>
<evidence type="ECO:0000256" key="6">
    <source>
        <dbReference type="RuleBase" id="RU363036"/>
    </source>
</evidence>
<keyword evidence="8" id="KW-1185">Reference proteome</keyword>
<dbReference type="PANTHER" id="PTHR46264:SF11">
    <property type="entry name" value="TYROSINE--TRNA LIGASE"/>
    <property type="match status" value="1"/>
</dbReference>
<evidence type="ECO:0000256" key="1">
    <source>
        <dbReference type="ARBA" id="ARBA00022598"/>
    </source>
</evidence>
<dbReference type="Gene3D" id="3.40.50.620">
    <property type="entry name" value="HUPs"/>
    <property type="match status" value="1"/>
</dbReference>
<evidence type="ECO:0008006" key="9">
    <source>
        <dbReference type="Google" id="ProtNLM"/>
    </source>
</evidence>
<evidence type="ECO:0000256" key="4">
    <source>
        <dbReference type="ARBA" id="ARBA00022917"/>
    </source>
</evidence>
<dbReference type="InterPro" id="IPR002305">
    <property type="entry name" value="aa-tRNA-synth_Ic"/>
</dbReference>
<dbReference type="GO" id="GO:0005737">
    <property type="term" value="C:cytoplasm"/>
    <property type="evidence" value="ECO:0007669"/>
    <property type="project" value="TreeGrafter"/>
</dbReference>
<evidence type="ECO:0000256" key="5">
    <source>
        <dbReference type="ARBA" id="ARBA00023146"/>
    </source>
</evidence>
<organism evidence="7 8">
    <name type="scientific">Digitaria exilis</name>
    <dbReference type="NCBI Taxonomy" id="1010633"/>
    <lineage>
        <taxon>Eukaryota</taxon>
        <taxon>Viridiplantae</taxon>
        <taxon>Streptophyta</taxon>
        <taxon>Embryophyta</taxon>
        <taxon>Tracheophyta</taxon>
        <taxon>Spermatophyta</taxon>
        <taxon>Magnoliopsida</taxon>
        <taxon>Liliopsida</taxon>
        <taxon>Poales</taxon>
        <taxon>Poaceae</taxon>
        <taxon>PACMAD clade</taxon>
        <taxon>Panicoideae</taxon>
        <taxon>Panicodae</taxon>
        <taxon>Paniceae</taxon>
        <taxon>Anthephorinae</taxon>
        <taxon>Digitaria</taxon>
    </lineage>
</organism>
<keyword evidence="5 6" id="KW-0030">Aminoacyl-tRNA synthetase</keyword>
<dbReference type="AlphaFoldDB" id="A0A835BZS9"/>
<evidence type="ECO:0000313" key="8">
    <source>
        <dbReference type="Proteomes" id="UP000636709"/>
    </source>
</evidence>
<keyword evidence="3 6" id="KW-0067">ATP-binding</keyword>
<keyword evidence="4 6" id="KW-0648">Protein biosynthesis</keyword>
<dbReference type="InterPro" id="IPR050489">
    <property type="entry name" value="Tyr-tRNA_synthase"/>
</dbReference>
<accession>A0A835BZS9</accession>
<keyword evidence="1 6" id="KW-0436">Ligase</keyword>
<dbReference type="EMBL" id="JACEFO010001719">
    <property type="protein sequence ID" value="KAF8716779.1"/>
    <property type="molecule type" value="Genomic_DNA"/>
</dbReference>
<evidence type="ECO:0000313" key="7">
    <source>
        <dbReference type="EMBL" id="KAF8716779.1"/>
    </source>
</evidence>
<dbReference type="GO" id="GO:0006437">
    <property type="term" value="P:tyrosyl-tRNA aminoacylation"/>
    <property type="evidence" value="ECO:0007669"/>
    <property type="project" value="TreeGrafter"/>
</dbReference>
<comment type="similarity">
    <text evidence="6">Belongs to the class-I aminoacyl-tRNA synthetase family.</text>
</comment>
<proteinExistence type="inferred from homology"/>
<dbReference type="PANTHER" id="PTHR46264">
    <property type="entry name" value="TYROSINE-TRNA LIGASE"/>
    <property type="match status" value="1"/>
</dbReference>
<dbReference type="Proteomes" id="UP000636709">
    <property type="component" value="Unassembled WGS sequence"/>
</dbReference>
<sequence length="244" mass="27883">MSFDVLRNIFGKCINEDELQLLLNKNTAPICYVWFVPSPSMHITQGITKTIYVNEMLKAGYTVKILIADWFAQTDHNIGTDLNKIRTIGYYNIEVWKAVGVDLDRVEFIWLSDVMNCHAANIWPLVMDIGQKNTLSGIKRYLLMLTSNSLCLFTSSFPNVLKHFSSDHFIISKQSVTLFLFTSRCSSRAAQSGLATMYATEVLLPWLQCATILFYKVCIFNSTFIAKYYLKSNYNAIARIVCFL</sequence>
<evidence type="ECO:0000256" key="3">
    <source>
        <dbReference type="ARBA" id="ARBA00022840"/>
    </source>
</evidence>
<dbReference type="SUPFAM" id="SSF52374">
    <property type="entry name" value="Nucleotidylyl transferase"/>
    <property type="match status" value="1"/>
</dbReference>
<protein>
    <recommendedName>
        <fullName evidence="9">Tyrosine--tRNA ligase</fullName>
    </recommendedName>
</protein>
<dbReference type="InterPro" id="IPR014729">
    <property type="entry name" value="Rossmann-like_a/b/a_fold"/>
</dbReference>
<keyword evidence="2 6" id="KW-0547">Nucleotide-binding</keyword>
<dbReference type="Pfam" id="PF00579">
    <property type="entry name" value="tRNA-synt_1b"/>
    <property type="match status" value="1"/>
</dbReference>
<comment type="caution">
    <text evidence="7">The sequence shown here is derived from an EMBL/GenBank/DDBJ whole genome shotgun (WGS) entry which is preliminary data.</text>
</comment>
<dbReference type="OrthoDB" id="647133at2759"/>
<dbReference type="GO" id="GO:0004831">
    <property type="term" value="F:tyrosine-tRNA ligase activity"/>
    <property type="evidence" value="ECO:0007669"/>
    <property type="project" value="TreeGrafter"/>
</dbReference>
<evidence type="ECO:0000256" key="2">
    <source>
        <dbReference type="ARBA" id="ARBA00022741"/>
    </source>
</evidence>